<protein>
    <submittedName>
        <fullName evidence="1">Uncharacterized protein</fullName>
    </submittedName>
</protein>
<dbReference type="HOGENOM" id="CLU_1133808_0_0_1"/>
<keyword evidence="2" id="KW-1185">Reference proteome</keyword>
<dbReference type="KEGG" id="mlr:MELLADRAFT_72680"/>
<dbReference type="RefSeq" id="XP_007413758.1">
    <property type="nucleotide sequence ID" value="XM_007413696.1"/>
</dbReference>
<dbReference type="Proteomes" id="UP000001072">
    <property type="component" value="Unassembled WGS sequence"/>
</dbReference>
<evidence type="ECO:0000313" key="2">
    <source>
        <dbReference type="Proteomes" id="UP000001072"/>
    </source>
</evidence>
<accession>F4RXH1</accession>
<dbReference type="OrthoDB" id="2505255at2759"/>
<dbReference type="VEuPathDB" id="FungiDB:MELLADRAFT_72680"/>
<dbReference type="GeneID" id="18932163"/>
<sequence>MRLLDLPPHQSLWQSIGSKDEINLYHWIHEAFGQLLYLKKLWRPTDDWNEMDDRIEKDQLEENLSILKDSFQHQILGPLESRYGNDVVESNLNQLIKSHHGSDSLSNSNKNVNRTEGDSSFLKPAIVWRRKCPETGEEVIEWMSERTSDVVWPGLVSLRSDQYIPRIYWESEARRFANRNGGVPRGLGPDGQMAKVDEAIGEACEWADSQSDSVEGGVELQEVIKTAEGILIKQFLEERDNSVRS</sequence>
<gene>
    <name evidence="1" type="ORF">MELLADRAFT_72680</name>
</gene>
<evidence type="ECO:0000313" key="1">
    <source>
        <dbReference type="EMBL" id="EGG02965.1"/>
    </source>
</evidence>
<proteinExistence type="predicted"/>
<organism evidence="2">
    <name type="scientific">Melampsora larici-populina (strain 98AG31 / pathotype 3-4-7)</name>
    <name type="common">Poplar leaf rust fungus</name>
    <dbReference type="NCBI Taxonomy" id="747676"/>
    <lineage>
        <taxon>Eukaryota</taxon>
        <taxon>Fungi</taxon>
        <taxon>Dikarya</taxon>
        <taxon>Basidiomycota</taxon>
        <taxon>Pucciniomycotina</taxon>
        <taxon>Pucciniomycetes</taxon>
        <taxon>Pucciniales</taxon>
        <taxon>Melampsoraceae</taxon>
        <taxon>Melampsora</taxon>
    </lineage>
</organism>
<name>F4RXH1_MELLP</name>
<dbReference type="AlphaFoldDB" id="F4RXH1"/>
<dbReference type="EMBL" id="GL883127">
    <property type="protein sequence ID" value="EGG02965.1"/>
    <property type="molecule type" value="Genomic_DNA"/>
</dbReference>
<reference evidence="2" key="1">
    <citation type="journal article" date="2011" name="Proc. Natl. Acad. Sci. U.S.A.">
        <title>Obligate biotrophy features unraveled by the genomic analysis of rust fungi.</title>
        <authorList>
            <person name="Duplessis S."/>
            <person name="Cuomo C.A."/>
            <person name="Lin Y.-C."/>
            <person name="Aerts A."/>
            <person name="Tisserant E."/>
            <person name="Veneault-Fourrey C."/>
            <person name="Joly D.L."/>
            <person name="Hacquard S."/>
            <person name="Amselem J."/>
            <person name="Cantarel B.L."/>
            <person name="Chiu R."/>
            <person name="Coutinho P.M."/>
            <person name="Feau N."/>
            <person name="Field M."/>
            <person name="Frey P."/>
            <person name="Gelhaye E."/>
            <person name="Goldberg J."/>
            <person name="Grabherr M.G."/>
            <person name="Kodira C.D."/>
            <person name="Kohler A."/>
            <person name="Kuees U."/>
            <person name="Lindquist E.A."/>
            <person name="Lucas S.M."/>
            <person name="Mago R."/>
            <person name="Mauceli E."/>
            <person name="Morin E."/>
            <person name="Murat C."/>
            <person name="Pangilinan J.L."/>
            <person name="Park R."/>
            <person name="Pearson M."/>
            <person name="Quesneville H."/>
            <person name="Rouhier N."/>
            <person name="Sakthikumar S."/>
            <person name="Salamov A.A."/>
            <person name="Schmutz J."/>
            <person name="Selles B."/>
            <person name="Shapiro H."/>
            <person name="Tanguay P."/>
            <person name="Tuskan G.A."/>
            <person name="Henrissat B."/>
            <person name="Van de Peer Y."/>
            <person name="Rouze P."/>
            <person name="Ellis J.G."/>
            <person name="Dodds P.N."/>
            <person name="Schein J.E."/>
            <person name="Zhong S."/>
            <person name="Hamelin R.C."/>
            <person name="Grigoriev I.V."/>
            <person name="Szabo L.J."/>
            <person name="Martin F."/>
        </authorList>
    </citation>
    <scope>NUCLEOTIDE SEQUENCE [LARGE SCALE GENOMIC DNA]</scope>
    <source>
        <strain evidence="2">98AG31 / pathotype 3-4-7</strain>
    </source>
</reference>
<dbReference type="InParanoid" id="F4RXH1"/>